<dbReference type="Proteomes" id="UP000299102">
    <property type="component" value="Unassembled WGS sequence"/>
</dbReference>
<evidence type="ECO:0000256" key="1">
    <source>
        <dbReference type="SAM" id="MobiDB-lite"/>
    </source>
</evidence>
<dbReference type="InterPro" id="IPR018159">
    <property type="entry name" value="Spectrin/alpha-actinin"/>
</dbReference>
<accession>A0A4C2A169</accession>
<dbReference type="FunFam" id="1.20.58.60:FF:000044">
    <property type="entry name" value="Short stop, isoform K"/>
    <property type="match status" value="1"/>
</dbReference>
<dbReference type="Pfam" id="PF00435">
    <property type="entry name" value="Spectrin"/>
    <property type="match status" value="1"/>
</dbReference>
<keyword evidence="3" id="KW-1185">Reference proteome</keyword>
<dbReference type="EMBL" id="BGZK01002536">
    <property type="protein sequence ID" value="GBP94691.1"/>
    <property type="molecule type" value="Genomic_DNA"/>
</dbReference>
<feature type="compositionally biased region" description="Basic and acidic residues" evidence="1">
    <location>
        <begin position="105"/>
        <end position="121"/>
    </location>
</feature>
<protein>
    <recommendedName>
        <fullName evidence="4">Dystrophin</fullName>
    </recommendedName>
</protein>
<feature type="region of interest" description="Disordered" evidence="1">
    <location>
        <begin position="105"/>
        <end position="137"/>
    </location>
</feature>
<name>A0A4C2A169_EUMVA</name>
<dbReference type="InterPro" id="IPR002017">
    <property type="entry name" value="Spectrin_repeat"/>
</dbReference>
<comment type="caution">
    <text evidence="2">The sequence shown here is derived from an EMBL/GenBank/DDBJ whole genome shotgun (WGS) entry which is preliminary data.</text>
</comment>
<dbReference type="GO" id="GO:0005737">
    <property type="term" value="C:cytoplasm"/>
    <property type="evidence" value="ECO:0007669"/>
    <property type="project" value="UniProtKB-ARBA"/>
</dbReference>
<evidence type="ECO:0008006" key="4">
    <source>
        <dbReference type="Google" id="ProtNLM"/>
    </source>
</evidence>
<dbReference type="AlphaFoldDB" id="A0A4C2A169"/>
<gene>
    <name evidence="2" type="ORF">EVAR_66932_1</name>
</gene>
<dbReference type="OrthoDB" id="2250192at2759"/>
<feature type="compositionally biased region" description="Polar residues" evidence="1">
    <location>
        <begin position="127"/>
        <end position="137"/>
    </location>
</feature>
<dbReference type="SMART" id="SM00150">
    <property type="entry name" value="SPEC"/>
    <property type="match status" value="1"/>
</dbReference>
<evidence type="ECO:0000313" key="3">
    <source>
        <dbReference type="Proteomes" id="UP000299102"/>
    </source>
</evidence>
<sequence>MNERDRRLDVALLQSGKFKEALAGLSKWLSDTEEMVANQKPPSSDYKVVKAQLQEQKFLKKMLLDRQHSMSSLSSLGKEVSNHCEPSERAAIEKQLHDLMKRFDALTDGAEQREHDRRSHGSCETFPRQNKSIRILA</sequence>
<dbReference type="Gene3D" id="1.20.58.60">
    <property type="match status" value="1"/>
</dbReference>
<dbReference type="SUPFAM" id="SSF46966">
    <property type="entry name" value="Spectrin repeat"/>
    <property type="match status" value="1"/>
</dbReference>
<organism evidence="2 3">
    <name type="scientific">Eumeta variegata</name>
    <name type="common">Bagworm moth</name>
    <name type="synonym">Eumeta japonica</name>
    <dbReference type="NCBI Taxonomy" id="151549"/>
    <lineage>
        <taxon>Eukaryota</taxon>
        <taxon>Metazoa</taxon>
        <taxon>Ecdysozoa</taxon>
        <taxon>Arthropoda</taxon>
        <taxon>Hexapoda</taxon>
        <taxon>Insecta</taxon>
        <taxon>Pterygota</taxon>
        <taxon>Neoptera</taxon>
        <taxon>Endopterygota</taxon>
        <taxon>Lepidoptera</taxon>
        <taxon>Glossata</taxon>
        <taxon>Ditrysia</taxon>
        <taxon>Tineoidea</taxon>
        <taxon>Psychidae</taxon>
        <taxon>Oiketicinae</taxon>
        <taxon>Eumeta</taxon>
    </lineage>
</organism>
<dbReference type="STRING" id="151549.A0A4C2A169"/>
<reference evidence="2 3" key="1">
    <citation type="journal article" date="2019" name="Commun. Biol.">
        <title>The bagworm genome reveals a unique fibroin gene that provides high tensile strength.</title>
        <authorList>
            <person name="Kono N."/>
            <person name="Nakamura H."/>
            <person name="Ohtoshi R."/>
            <person name="Tomita M."/>
            <person name="Numata K."/>
            <person name="Arakawa K."/>
        </authorList>
    </citation>
    <scope>NUCLEOTIDE SEQUENCE [LARGE SCALE GENOMIC DNA]</scope>
</reference>
<proteinExistence type="predicted"/>
<evidence type="ECO:0000313" key="2">
    <source>
        <dbReference type="EMBL" id="GBP94691.1"/>
    </source>
</evidence>